<keyword evidence="4" id="KW-0540">Nuclease</keyword>
<dbReference type="GO" id="GO:0004519">
    <property type="term" value="F:endonuclease activity"/>
    <property type="evidence" value="ECO:0007669"/>
    <property type="project" value="UniProtKB-KW"/>
</dbReference>
<keyword evidence="3" id="KW-0548">Nucleotidyltransferase</keyword>
<evidence type="ECO:0000313" key="11">
    <source>
        <dbReference type="EMBL" id="KAH0822782.1"/>
    </source>
</evidence>
<feature type="region of interest" description="Disordered" evidence="9">
    <location>
        <begin position="1"/>
        <end position="26"/>
    </location>
</feature>
<reference evidence="11" key="1">
    <citation type="journal article" date="2020" name="J Insects Food Feed">
        <title>The yellow mealworm (Tenebrio molitor) genome: a resource for the emerging insects as food and feed industry.</title>
        <authorList>
            <person name="Eriksson T."/>
            <person name="Andere A."/>
            <person name="Kelstrup H."/>
            <person name="Emery V."/>
            <person name="Picard C."/>
        </authorList>
    </citation>
    <scope>NUCLEOTIDE SEQUENCE</scope>
    <source>
        <strain evidence="11">Stoneville</strain>
        <tissue evidence="11">Whole head</tissue>
    </source>
</reference>
<dbReference type="CDD" id="cd09274">
    <property type="entry name" value="RNase_HI_RT_Ty3"/>
    <property type="match status" value="1"/>
</dbReference>
<keyword evidence="8" id="KW-0479">Metal-binding</keyword>
<dbReference type="GO" id="GO:0003964">
    <property type="term" value="F:RNA-directed DNA polymerase activity"/>
    <property type="evidence" value="ECO:0007669"/>
    <property type="project" value="UniProtKB-KW"/>
</dbReference>
<feature type="domain" description="CCHC-type" evidence="10">
    <location>
        <begin position="261"/>
        <end position="276"/>
    </location>
</feature>
<dbReference type="InterPro" id="IPR036875">
    <property type="entry name" value="Znf_CCHC_sf"/>
</dbReference>
<dbReference type="FunFam" id="3.10.20.370:FF:000001">
    <property type="entry name" value="Retrovirus-related Pol polyprotein from transposon 17.6-like protein"/>
    <property type="match status" value="1"/>
</dbReference>
<gene>
    <name evidence="11" type="ORF">GEV33_000009</name>
</gene>
<name>A0A8J6HYD5_TENMO</name>
<comment type="caution">
    <text evidence="11">The sequence shown here is derived from an EMBL/GenBank/DDBJ whole genome shotgun (WGS) entry which is preliminary data.</text>
</comment>
<evidence type="ECO:0000256" key="3">
    <source>
        <dbReference type="ARBA" id="ARBA00022695"/>
    </source>
</evidence>
<evidence type="ECO:0000256" key="7">
    <source>
        <dbReference type="ARBA" id="ARBA00022918"/>
    </source>
</evidence>
<dbReference type="InterPro" id="IPR050951">
    <property type="entry name" value="Retrovirus_Pol_polyprotein"/>
</dbReference>
<organism evidence="11 12">
    <name type="scientific">Tenebrio molitor</name>
    <name type="common">Yellow mealworm beetle</name>
    <dbReference type="NCBI Taxonomy" id="7067"/>
    <lineage>
        <taxon>Eukaryota</taxon>
        <taxon>Metazoa</taxon>
        <taxon>Ecdysozoa</taxon>
        <taxon>Arthropoda</taxon>
        <taxon>Hexapoda</taxon>
        <taxon>Insecta</taxon>
        <taxon>Pterygota</taxon>
        <taxon>Neoptera</taxon>
        <taxon>Endopterygota</taxon>
        <taxon>Coleoptera</taxon>
        <taxon>Polyphaga</taxon>
        <taxon>Cucujiformia</taxon>
        <taxon>Tenebrionidae</taxon>
        <taxon>Tenebrio</taxon>
    </lineage>
</organism>
<dbReference type="PROSITE" id="PS50158">
    <property type="entry name" value="ZF_CCHC"/>
    <property type="match status" value="2"/>
</dbReference>
<feature type="region of interest" description="Disordered" evidence="9">
    <location>
        <begin position="210"/>
        <end position="229"/>
    </location>
</feature>
<dbReference type="Pfam" id="PF17917">
    <property type="entry name" value="RT_RNaseH"/>
    <property type="match status" value="1"/>
</dbReference>
<feature type="compositionally biased region" description="Low complexity" evidence="9">
    <location>
        <begin position="215"/>
        <end position="229"/>
    </location>
</feature>
<dbReference type="SUPFAM" id="SSF57756">
    <property type="entry name" value="Retrovirus zinc finger-like domains"/>
    <property type="match status" value="1"/>
</dbReference>
<dbReference type="InterPro" id="IPR041373">
    <property type="entry name" value="RT_RNaseH"/>
</dbReference>
<protein>
    <recommendedName>
        <fullName evidence="1">RNA-directed DNA polymerase</fullName>
        <ecNumber evidence="1">2.7.7.49</ecNumber>
    </recommendedName>
</protein>
<feature type="compositionally biased region" description="Polar residues" evidence="9">
    <location>
        <begin position="1"/>
        <end position="18"/>
    </location>
</feature>
<keyword evidence="5" id="KW-0255">Endonuclease</keyword>
<dbReference type="GO" id="GO:0003676">
    <property type="term" value="F:nucleic acid binding"/>
    <property type="evidence" value="ECO:0007669"/>
    <property type="project" value="InterPro"/>
</dbReference>
<dbReference type="AlphaFoldDB" id="A0A8J6HYD5"/>
<keyword evidence="8" id="KW-0862">Zinc</keyword>
<dbReference type="Pfam" id="PF17921">
    <property type="entry name" value="Integrase_H2C2"/>
    <property type="match status" value="1"/>
</dbReference>
<dbReference type="InterPro" id="IPR043502">
    <property type="entry name" value="DNA/RNA_pol_sf"/>
</dbReference>
<dbReference type="Gene3D" id="4.10.60.10">
    <property type="entry name" value="Zinc finger, CCHC-type"/>
    <property type="match status" value="1"/>
</dbReference>
<evidence type="ECO:0000256" key="9">
    <source>
        <dbReference type="SAM" id="MobiDB-lite"/>
    </source>
</evidence>
<dbReference type="EMBL" id="JABDTM020000025">
    <property type="protein sequence ID" value="KAH0822782.1"/>
    <property type="molecule type" value="Genomic_DNA"/>
</dbReference>
<keyword evidence="2" id="KW-0808">Transferase</keyword>
<feature type="domain" description="CCHC-type" evidence="10">
    <location>
        <begin position="237"/>
        <end position="253"/>
    </location>
</feature>
<keyword evidence="12" id="KW-1185">Reference proteome</keyword>
<dbReference type="InterPro" id="IPR001878">
    <property type="entry name" value="Znf_CCHC"/>
</dbReference>
<dbReference type="Proteomes" id="UP000719412">
    <property type="component" value="Unassembled WGS sequence"/>
</dbReference>
<accession>A0A8J6HYD5</accession>
<proteinExistence type="predicted"/>
<evidence type="ECO:0000256" key="1">
    <source>
        <dbReference type="ARBA" id="ARBA00012493"/>
    </source>
</evidence>
<evidence type="ECO:0000256" key="2">
    <source>
        <dbReference type="ARBA" id="ARBA00022679"/>
    </source>
</evidence>
<dbReference type="InterPro" id="IPR036397">
    <property type="entry name" value="RNaseH_sf"/>
</dbReference>
<dbReference type="PANTHER" id="PTHR37984:SF5">
    <property type="entry name" value="PROTEIN NYNRIN-LIKE"/>
    <property type="match status" value="1"/>
</dbReference>
<dbReference type="EC" id="2.7.7.49" evidence="1"/>
<evidence type="ECO:0000256" key="5">
    <source>
        <dbReference type="ARBA" id="ARBA00022759"/>
    </source>
</evidence>
<reference evidence="11" key="2">
    <citation type="submission" date="2021-08" db="EMBL/GenBank/DDBJ databases">
        <authorList>
            <person name="Eriksson T."/>
        </authorList>
    </citation>
    <scope>NUCLEOTIDE SEQUENCE</scope>
    <source>
        <strain evidence="11">Stoneville</strain>
        <tissue evidence="11">Whole head</tissue>
    </source>
</reference>
<evidence type="ECO:0000259" key="10">
    <source>
        <dbReference type="PROSITE" id="PS50158"/>
    </source>
</evidence>
<dbReference type="GO" id="GO:0008270">
    <property type="term" value="F:zinc ion binding"/>
    <property type="evidence" value="ECO:0007669"/>
    <property type="project" value="UniProtKB-KW"/>
</dbReference>
<evidence type="ECO:0000256" key="8">
    <source>
        <dbReference type="PROSITE-ProRule" id="PRU00047"/>
    </source>
</evidence>
<sequence>MSSPNSFNFDVVENNQNGAGAAQPPQGRVTLTVDELIQSTVRALMFQQEEARLLCRQALLRRLRDDVEGWLERVDAVRSTYEVPDNIIKLIAVGKLRGDAKGWYQSKVQYITMAWNDFKTEMKQMFKKRLNKVEVMREFEARKWTRGEDFTKYYADKVRLGNKARLGEEDILQYLIDGIENRMLQNFVRINNPFELTDVLTIMKDVKNEDRKLSSTKSAPTSVSSSEKSQTTKKSTRCYNCNAEGHVASKCTQAKRPPGSCFCCGSPDHQLKNCPKRDKPQISVIEAKAPSDCTVQNAAFKFGDDELVAFETLKDSLVDAPLLAIYSPLLETELHCDASSKGFGAILLQKQDDGKFRPVRYLSKRTTESESKLHSYELELLAIVYAVEKFHVYLHGLRFKVVTDSDAVKMALNKKDINPRISRWALVLENYDYTVEHRAGKRMQHVDALSRCTPVMVIEENTFEQNLAIAQNLDPVIKALKSELEVRESKKFELRNGLVYRKANDKLLFYVPSLMEQNILTLCHDNLGHFGFDKSYEYLSRAYWFPDARQKVRVHIKNCLKCITYASVTGKTEGFLHNIPKGDKPFMTIHVDHYGPLEKTPTGKKFILEVIDSFTKFVTLFAVLQCTIPLNF</sequence>
<dbReference type="Pfam" id="PF00098">
    <property type="entry name" value="zf-CCHC"/>
    <property type="match status" value="1"/>
</dbReference>
<evidence type="ECO:0000256" key="6">
    <source>
        <dbReference type="ARBA" id="ARBA00022801"/>
    </source>
</evidence>
<dbReference type="SMART" id="SM00343">
    <property type="entry name" value="ZnF_C2HC"/>
    <property type="match status" value="2"/>
</dbReference>
<evidence type="ECO:0000313" key="12">
    <source>
        <dbReference type="Proteomes" id="UP000719412"/>
    </source>
</evidence>
<dbReference type="InterPro" id="IPR041588">
    <property type="entry name" value="Integrase_H2C2"/>
</dbReference>
<dbReference type="Gene3D" id="1.10.340.70">
    <property type="match status" value="1"/>
</dbReference>
<keyword evidence="7" id="KW-0695">RNA-directed DNA polymerase</keyword>
<keyword evidence="6" id="KW-0378">Hydrolase</keyword>
<dbReference type="SUPFAM" id="SSF56672">
    <property type="entry name" value="DNA/RNA polymerases"/>
    <property type="match status" value="1"/>
</dbReference>
<dbReference type="Gene3D" id="3.10.20.370">
    <property type="match status" value="1"/>
</dbReference>
<dbReference type="GO" id="GO:0016787">
    <property type="term" value="F:hydrolase activity"/>
    <property type="evidence" value="ECO:0007669"/>
    <property type="project" value="UniProtKB-KW"/>
</dbReference>
<keyword evidence="8" id="KW-0863">Zinc-finger</keyword>
<evidence type="ECO:0000256" key="4">
    <source>
        <dbReference type="ARBA" id="ARBA00022722"/>
    </source>
</evidence>
<dbReference type="Gene3D" id="3.30.420.10">
    <property type="entry name" value="Ribonuclease H-like superfamily/Ribonuclease H"/>
    <property type="match status" value="1"/>
</dbReference>
<dbReference type="PANTHER" id="PTHR37984">
    <property type="entry name" value="PROTEIN CBG26694"/>
    <property type="match status" value="1"/>
</dbReference>